<dbReference type="RefSeq" id="WP_014819549.1">
    <property type="nucleotide sequence ID" value="NC_018028.1"/>
</dbReference>
<evidence type="ECO:0008006" key="4">
    <source>
        <dbReference type="Google" id="ProtNLM"/>
    </source>
</evidence>
<sequence>MRKFVKKNIYSLVIYIALGIFALLLVTYRINFDGSLSDSREVWGQFGDFLGGTLNPILGFATVIILVLTLKTQRKELKESRKAIKDNNTLIKSQLETIRSQALENTFFRLLEDFEKDPSVLKAKAEPSSLHVFFTCYSVKDFPIASDEASDIFMRQTNGLHIGEFRYVIIEKFATLISLACKLSDSDIHLKLLQTAAGLGLTNSVIHHSLIIDEEIYAALTKGKDVLRGLGIEWIYDERVAKDFLDKNSYEDYCSNQDIYLQKFENSMENYWSSKKTAD</sequence>
<dbReference type="AlphaFoldDB" id="I4CQS4"/>
<protein>
    <recommendedName>
        <fullName evidence="4">Phage abortive infection protein</fullName>
    </recommendedName>
</protein>
<keyword evidence="1" id="KW-0812">Transmembrane</keyword>
<dbReference type="HOGENOM" id="CLU_997028_0_0_6"/>
<evidence type="ECO:0000313" key="2">
    <source>
        <dbReference type="EMBL" id="AFM32431.1"/>
    </source>
</evidence>
<feature type="transmembrane region" description="Helical" evidence="1">
    <location>
        <begin position="12"/>
        <end position="30"/>
    </location>
</feature>
<proteinExistence type="predicted"/>
<accession>I4CQS4</accession>
<dbReference type="KEGG" id="psc:A458_05925"/>
<evidence type="ECO:0000313" key="3">
    <source>
        <dbReference type="Proteomes" id="UP000006063"/>
    </source>
</evidence>
<reference evidence="2 3" key="1">
    <citation type="journal article" date="2012" name="J. Bacteriol.">
        <title>Complete Genome Sequence of the Naphthalene-Degrading Bacterium Pseudomonas stutzeri AN10 (CCUG 29243).</title>
        <authorList>
            <person name="Brunet-Galmes I."/>
            <person name="Busquets A."/>
            <person name="Pena A."/>
            <person name="Gomila M."/>
            <person name="Nogales B."/>
            <person name="Garcia-Valdes E."/>
            <person name="Lalucat J."/>
            <person name="Bennasar A."/>
            <person name="Bosch R."/>
        </authorList>
    </citation>
    <scope>NUCLEOTIDE SEQUENCE [LARGE SCALE GENOMIC DNA]</scope>
    <source>
        <strain evidence="2 3">CCUG 29243</strain>
    </source>
</reference>
<dbReference type="Proteomes" id="UP000006063">
    <property type="component" value="Chromosome"/>
</dbReference>
<dbReference type="eggNOG" id="ENOG5033BR5">
    <property type="taxonomic scope" value="Bacteria"/>
</dbReference>
<keyword evidence="1" id="KW-1133">Transmembrane helix</keyword>
<dbReference type="EMBL" id="CP003677">
    <property type="protein sequence ID" value="AFM32431.1"/>
    <property type="molecule type" value="Genomic_DNA"/>
</dbReference>
<keyword evidence="1" id="KW-0472">Membrane</keyword>
<evidence type="ECO:0000256" key="1">
    <source>
        <dbReference type="SAM" id="Phobius"/>
    </source>
</evidence>
<name>I4CQS4_STUST</name>
<gene>
    <name evidence="2" type="ORF">A458_05925</name>
</gene>
<feature type="transmembrane region" description="Helical" evidence="1">
    <location>
        <begin position="50"/>
        <end position="70"/>
    </location>
</feature>
<organism evidence="2 3">
    <name type="scientific">Stutzerimonas stutzeri CCUG 29243</name>
    <dbReference type="NCBI Taxonomy" id="1196835"/>
    <lineage>
        <taxon>Bacteria</taxon>
        <taxon>Pseudomonadati</taxon>
        <taxon>Pseudomonadota</taxon>
        <taxon>Gammaproteobacteria</taxon>
        <taxon>Pseudomonadales</taxon>
        <taxon>Pseudomonadaceae</taxon>
        <taxon>Stutzerimonas</taxon>
    </lineage>
</organism>